<keyword evidence="2" id="KW-0808">Transferase</keyword>
<dbReference type="InterPro" id="IPR029044">
    <property type="entry name" value="Nucleotide-diphossugar_trans"/>
</dbReference>
<reference evidence="3" key="1">
    <citation type="submission" date="2017-04" db="EMBL/GenBank/DDBJ databases">
        <title>Function of individual gut microbiota members based on whole genome sequencing of pure cultures obtained from chicken caecum.</title>
        <authorList>
            <person name="Medvecky M."/>
            <person name="Cejkova D."/>
            <person name="Polansky O."/>
            <person name="Karasova D."/>
            <person name="Kubasova T."/>
            <person name="Cizek A."/>
            <person name="Rychlik I."/>
        </authorList>
    </citation>
    <scope>NUCLEOTIDE SEQUENCE [LARGE SCALE GENOMIC DNA]</scope>
    <source>
        <strain evidence="3">An178</strain>
    </source>
</reference>
<proteinExistence type="predicted"/>
<name>A0A1Y4LQN0_9FIRM</name>
<dbReference type="Gene3D" id="3.90.550.10">
    <property type="entry name" value="Spore Coat Polysaccharide Biosynthesis Protein SpsA, Chain A"/>
    <property type="match status" value="2"/>
</dbReference>
<dbReference type="AlphaFoldDB" id="A0A1Y4LQN0"/>
<dbReference type="CDD" id="cd04186">
    <property type="entry name" value="GT_2_like_c"/>
    <property type="match status" value="1"/>
</dbReference>
<dbReference type="RefSeq" id="WP_087158887.1">
    <property type="nucleotide sequence ID" value="NZ_NFKM01000015.1"/>
</dbReference>
<dbReference type="SUPFAM" id="SSF53448">
    <property type="entry name" value="Nucleotide-diphospho-sugar transferases"/>
    <property type="match status" value="2"/>
</dbReference>
<dbReference type="PANTHER" id="PTHR43179">
    <property type="entry name" value="RHAMNOSYLTRANSFERASE WBBL"/>
    <property type="match status" value="1"/>
</dbReference>
<sequence>MSENFCYKINLVKYKHTSKSQYFFVNGWCFSKKKLDLEYKVLINGEETLLDFTPVLRMDVFKRYKDVLDTNMVGFYIRAPFNKDEVETFVLSVQDEEGNQTNLVSLNKADIKNVEDTCTIEYMLDSIEFDDSAKIGKALGWAYSVDHEDLKIQVLDQNNAEIDSTIRIVNRADLVNLHFIEDCQKACGFQISFPLSQGKKYSLNFVSATDNLIVPLKKSYSAKIKLLGSYILNINPENIKKAGIYLKRNGMKGFLKRLKYGVSPYTSNYSDWLLANRVSAKDLETQKSTHFSYAPKISVIVATFNTKESYLKDMIDSVVNQSYANWQLCIADGSTDDRVQKYIEENYSKEQRIQFTKLDDNYGIAGNMNKALELATGDYVGLYDHDDILELDCFYEIVSALQEYRYDVLYTDEDKLDDDTKKYVDPNFKPDYSEDLLRSHNYITHFFCVNKKLIDEVGDLRSEFDGSQDYDFIFRCVEKANKVHHIPKILYHWRMHMQSTAQNPESKMYCYEAGKKAIEAHYQRTGVKAKVEMMPKPYYGLYHTIYSTQDNPLVSILIPNMNHKDVLKTCIDSLYEVNNYKNFEVIIIENNSTEQEIFDYYDQLQEEHENIKIVKWEKEFNYSAINNFGAKFAKGDYLLLLNNDTEMIKPDSLSEMLGCCMRPEVGVVGAKLLYADDTIQHAGVVIGFSGYAGHVFNGIGKDDLGFMMRAIINCNYSSVTGACLMTKKSIFEEVGGLDEKFQVACNDVDYCLKVREKDYLVVYDAFSLWHHYESKSRGYDDNNKEKMWRFNHEVEIFQKKWPEILANGDPYYNKNFRIENGPFVL</sequence>
<keyword evidence="3" id="KW-1185">Reference proteome</keyword>
<evidence type="ECO:0000259" key="1">
    <source>
        <dbReference type="Pfam" id="PF00535"/>
    </source>
</evidence>
<dbReference type="InterPro" id="IPR001173">
    <property type="entry name" value="Glyco_trans_2-like"/>
</dbReference>
<protein>
    <submittedName>
        <fullName evidence="2">Glycosyl transferase family 2</fullName>
    </submittedName>
</protein>
<evidence type="ECO:0000313" key="2">
    <source>
        <dbReference type="EMBL" id="OUP58956.1"/>
    </source>
</evidence>
<feature type="domain" description="Glycosyltransferase 2-like" evidence="1">
    <location>
        <begin position="555"/>
        <end position="734"/>
    </location>
</feature>
<dbReference type="EMBL" id="NFKM01000015">
    <property type="protein sequence ID" value="OUP58956.1"/>
    <property type="molecule type" value="Genomic_DNA"/>
</dbReference>
<dbReference type="Pfam" id="PF00535">
    <property type="entry name" value="Glycos_transf_2"/>
    <property type="match status" value="2"/>
</dbReference>
<dbReference type="CDD" id="cd04184">
    <property type="entry name" value="GT2_RfbC_Mx_like"/>
    <property type="match status" value="1"/>
</dbReference>
<dbReference type="GO" id="GO:0016757">
    <property type="term" value="F:glycosyltransferase activity"/>
    <property type="evidence" value="ECO:0007669"/>
    <property type="project" value="UniProtKB-KW"/>
</dbReference>
<organism evidence="2 3">
    <name type="scientific">Faecalitalea cylindroides</name>
    <dbReference type="NCBI Taxonomy" id="39483"/>
    <lineage>
        <taxon>Bacteria</taxon>
        <taxon>Bacillati</taxon>
        <taxon>Bacillota</taxon>
        <taxon>Erysipelotrichia</taxon>
        <taxon>Erysipelotrichales</taxon>
        <taxon>Erysipelotrichaceae</taxon>
        <taxon>Faecalitalea</taxon>
    </lineage>
</organism>
<gene>
    <name evidence="2" type="ORF">B5F14_07670</name>
</gene>
<evidence type="ECO:0000313" key="3">
    <source>
        <dbReference type="Proteomes" id="UP000195447"/>
    </source>
</evidence>
<feature type="domain" description="Glycosyltransferase 2-like" evidence="1">
    <location>
        <begin position="298"/>
        <end position="448"/>
    </location>
</feature>
<dbReference type="PANTHER" id="PTHR43179:SF7">
    <property type="entry name" value="RHAMNOSYLTRANSFERASE WBBL"/>
    <property type="match status" value="1"/>
</dbReference>
<accession>A0A1Y4LQN0</accession>
<comment type="caution">
    <text evidence="2">The sequence shown here is derived from an EMBL/GenBank/DDBJ whole genome shotgun (WGS) entry which is preliminary data.</text>
</comment>
<dbReference type="Proteomes" id="UP000195447">
    <property type="component" value="Unassembled WGS sequence"/>
</dbReference>